<feature type="compositionally biased region" description="Basic and acidic residues" evidence="1">
    <location>
        <begin position="175"/>
        <end position="188"/>
    </location>
</feature>
<feature type="compositionally biased region" description="Pro residues" evidence="1">
    <location>
        <begin position="163"/>
        <end position="173"/>
    </location>
</feature>
<protein>
    <submittedName>
        <fullName evidence="2">Uncharacterized protein</fullName>
    </submittedName>
</protein>
<dbReference type="RefSeq" id="XP_024742860.1">
    <property type="nucleotide sequence ID" value="XM_024870647.1"/>
</dbReference>
<feature type="region of interest" description="Disordered" evidence="1">
    <location>
        <begin position="157"/>
        <end position="188"/>
    </location>
</feature>
<dbReference type="STRING" id="1095630.A0A2J6TSG4"/>
<evidence type="ECO:0000313" key="3">
    <source>
        <dbReference type="Proteomes" id="UP000235371"/>
    </source>
</evidence>
<dbReference type="InParanoid" id="A0A2J6TSG4"/>
<evidence type="ECO:0000313" key="2">
    <source>
        <dbReference type="EMBL" id="PMD65956.1"/>
    </source>
</evidence>
<evidence type="ECO:0000256" key="1">
    <source>
        <dbReference type="SAM" id="MobiDB-lite"/>
    </source>
</evidence>
<dbReference type="AlphaFoldDB" id="A0A2J6TSG4"/>
<sequence>MALEVGTEQSITTEPCISNNLILPKIRVSPCGFEKIPSSMIIEPEDHISAQRSRANDSFSSQKHKIESSLQPIPKSNFRNIRIMGKKIPQPKTSESIIAQLKQAQEPHSRFINQARDAKRKLAAAQGMAIPRWEDYWKELDEWRDLVVEQEIDRELYQHGFAPTPPTTPVPRPVKPKDLENVGGNSRE</sequence>
<dbReference type="EMBL" id="KZ613745">
    <property type="protein sequence ID" value="PMD65956.1"/>
    <property type="molecule type" value="Genomic_DNA"/>
</dbReference>
<dbReference type="Proteomes" id="UP000235371">
    <property type="component" value="Unassembled WGS sequence"/>
</dbReference>
<name>A0A2J6TSG4_9HELO</name>
<keyword evidence="3" id="KW-1185">Reference proteome</keyword>
<gene>
    <name evidence="2" type="ORF">K444DRAFT_158680</name>
</gene>
<organism evidence="2 3">
    <name type="scientific">Hyaloscypha bicolor E</name>
    <dbReference type="NCBI Taxonomy" id="1095630"/>
    <lineage>
        <taxon>Eukaryota</taxon>
        <taxon>Fungi</taxon>
        <taxon>Dikarya</taxon>
        <taxon>Ascomycota</taxon>
        <taxon>Pezizomycotina</taxon>
        <taxon>Leotiomycetes</taxon>
        <taxon>Helotiales</taxon>
        <taxon>Hyaloscyphaceae</taxon>
        <taxon>Hyaloscypha</taxon>
        <taxon>Hyaloscypha bicolor</taxon>
    </lineage>
</organism>
<proteinExistence type="predicted"/>
<reference evidence="2 3" key="1">
    <citation type="submission" date="2016-04" db="EMBL/GenBank/DDBJ databases">
        <title>A degradative enzymes factory behind the ericoid mycorrhizal symbiosis.</title>
        <authorList>
            <consortium name="DOE Joint Genome Institute"/>
            <person name="Martino E."/>
            <person name="Morin E."/>
            <person name="Grelet G."/>
            <person name="Kuo A."/>
            <person name="Kohler A."/>
            <person name="Daghino S."/>
            <person name="Barry K."/>
            <person name="Choi C."/>
            <person name="Cichocki N."/>
            <person name="Clum A."/>
            <person name="Copeland A."/>
            <person name="Hainaut M."/>
            <person name="Haridas S."/>
            <person name="Labutti K."/>
            <person name="Lindquist E."/>
            <person name="Lipzen A."/>
            <person name="Khouja H.-R."/>
            <person name="Murat C."/>
            <person name="Ohm R."/>
            <person name="Olson A."/>
            <person name="Spatafora J."/>
            <person name="Veneault-Fourrey C."/>
            <person name="Henrissat B."/>
            <person name="Grigoriev I."/>
            <person name="Martin F."/>
            <person name="Perotto S."/>
        </authorList>
    </citation>
    <scope>NUCLEOTIDE SEQUENCE [LARGE SCALE GENOMIC DNA]</scope>
    <source>
        <strain evidence="2 3">E</strain>
    </source>
</reference>
<dbReference type="GeneID" id="36578729"/>
<accession>A0A2J6TSG4</accession>
<dbReference type="OrthoDB" id="3546483at2759"/>